<keyword evidence="1 4" id="KW-0812">Transmembrane</keyword>
<evidence type="ECO:0000256" key="1">
    <source>
        <dbReference type="ARBA" id="ARBA00022692"/>
    </source>
</evidence>
<feature type="transmembrane region" description="Helical" evidence="4">
    <location>
        <begin position="304"/>
        <end position="326"/>
    </location>
</feature>
<dbReference type="SUPFAM" id="SSF103473">
    <property type="entry name" value="MFS general substrate transporter"/>
    <property type="match status" value="1"/>
</dbReference>
<dbReference type="InterPro" id="IPR011701">
    <property type="entry name" value="MFS"/>
</dbReference>
<evidence type="ECO:0000256" key="2">
    <source>
        <dbReference type="ARBA" id="ARBA00022989"/>
    </source>
</evidence>
<feature type="transmembrane region" description="Helical" evidence="4">
    <location>
        <begin position="210"/>
        <end position="230"/>
    </location>
</feature>
<feature type="transmembrane region" description="Helical" evidence="4">
    <location>
        <begin position="367"/>
        <end position="388"/>
    </location>
</feature>
<dbReference type="OrthoDB" id="9180256at2"/>
<evidence type="ECO:0000313" key="6">
    <source>
        <dbReference type="EMBL" id="OAT54719.1"/>
    </source>
</evidence>
<evidence type="ECO:0000256" key="3">
    <source>
        <dbReference type="ARBA" id="ARBA00023136"/>
    </source>
</evidence>
<name>A0A1B7K3J5_9GAMM</name>
<feature type="transmembrane region" description="Helical" evidence="4">
    <location>
        <begin position="79"/>
        <end position="101"/>
    </location>
</feature>
<reference evidence="6 7" key="1">
    <citation type="submission" date="2016-04" db="EMBL/GenBank/DDBJ databases">
        <title>ATOL: Assembling a taxonomically balanced genome-scale reconstruction of the evolutionary history of the Enterobacteriaceae.</title>
        <authorList>
            <person name="Plunkett G.III."/>
            <person name="Neeno-Eckwall E.C."/>
            <person name="Glasner J.D."/>
            <person name="Perna N.T."/>
        </authorList>
    </citation>
    <scope>NUCLEOTIDE SEQUENCE [LARGE SCALE GENOMIC DNA]</scope>
    <source>
        <strain evidence="6 7">ATCC 35613</strain>
    </source>
</reference>
<feature type="transmembrane region" description="Helical" evidence="4">
    <location>
        <begin position="250"/>
        <end position="273"/>
    </location>
</feature>
<keyword evidence="7" id="KW-1185">Reference proteome</keyword>
<dbReference type="Pfam" id="PF07690">
    <property type="entry name" value="MFS_1"/>
    <property type="match status" value="1"/>
</dbReference>
<dbReference type="PANTHER" id="PTHR23542">
    <property type="match status" value="1"/>
</dbReference>
<protein>
    <submittedName>
        <fullName evidence="6">Putative transporter</fullName>
    </submittedName>
</protein>
<gene>
    <name evidence="6" type="ORF">M998_0263</name>
</gene>
<comment type="caution">
    <text evidence="6">The sequence shown here is derived from an EMBL/GenBank/DDBJ whole genome shotgun (WGS) entry which is preliminary data.</text>
</comment>
<feature type="transmembrane region" description="Helical" evidence="4">
    <location>
        <begin position="46"/>
        <end position="67"/>
    </location>
</feature>
<dbReference type="Gene3D" id="1.20.1250.20">
    <property type="entry name" value="MFS general substrate transporter like domains"/>
    <property type="match status" value="2"/>
</dbReference>
<dbReference type="EMBL" id="LXEW01000008">
    <property type="protein sequence ID" value="OAT54719.1"/>
    <property type="molecule type" value="Genomic_DNA"/>
</dbReference>
<keyword evidence="2 4" id="KW-1133">Transmembrane helix</keyword>
<dbReference type="InterPro" id="IPR036259">
    <property type="entry name" value="MFS_trans_sf"/>
</dbReference>
<evidence type="ECO:0000313" key="7">
    <source>
        <dbReference type="Proteomes" id="UP000078224"/>
    </source>
</evidence>
<keyword evidence="3 4" id="KW-0472">Membrane</keyword>
<sequence length="402" mass="42525">MISRYQEIFKAPGSKSFALAGLLARLALPMMGIGIITMLAQLKGSYTLAGAVSATFVLTYALLSPQISRLVDKYGQFRILPMVTLISIVGVVSIITTTWLLLPDIGLFIGAFLTGFMPSMSAMVRARWTAIYKGQPILQTAYSLETVFDDVTFITGPPLSVGLTVILFPQAGLLVAAILLISGVVLLVAQRSTEPKILAQNDTFHAKKSILGIASLQLLIILMIALGIIVGSVDILSVGLAELQNQPAAASMVLSAYAIGSCFTGLVFGALTLTTPLPRLLLMSGLMTFLSIIPLLLVDSILTLSLVVFISGLFFAPTMIIAMSLVESIVPENRLTEGMTWLLAGLNIGVALGAILSGKVIDSFDIYTSYFVAIGGGGLVMIAVIFSYAQSPSKSRVACHLG</sequence>
<dbReference type="InterPro" id="IPR020846">
    <property type="entry name" value="MFS_dom"/>
</dbReference>
<feature type="transmembrane region" description="Helical" evidence="4">
    <location>
        <begin position="338"/>
        <end position="361"/>
    </location>
</feature>
<dbReference type="PROSITE" id="PS50850">
    <property type="entry name" value="MFS"/>
    <property type="match status" value="1"/>
</dbReference>
<feature type="transmembrane region" description="Helical" evidence="4">
    <location>
        <begin position="20"/>
        <end position="40"/>
    </location>
</feature>
<evidence type="ECO:0000256" key="4">
    <source>
        <dbReference type="SAM" id="Phobius"/>
    </source>
</evidence>
<feature type="transmembrane region" description="Helical" evidence="4">
    <location>
        <begin position="280"/>
        <end position="298"/>
    </location>
</feature>
<dbReference type="AlphaFoldDB" id="A0A1B7K3J5"/>
<evidence type="ECO:0000259" key="5">
    <source>
        <dbReference type="PROSITE" id="PS50850"/>
    </source>
</evidence>
<dbReference type="PATRIC" id="fig|1354272.4.peg.274"/>
<feature type="domain" description="Major facilitator superfamily (MFS) profile" evidence="5">
    <location>
        <begin position="211"/>
        <end position="402"/>
    </location>
</feature>
<dbReference type="GO" id="GO:0022857">
    <property type="term" value="F:transmembrane transporter activity"/>
    <property type="evidence" value="ECO:0007669"/>
    <property type="project" value="InterPro"/>
</dbReference>
<accession>A0A1B7K3J5</accession>
<dbReference type="PANTHER" id="PTHR23542:SF1">
    <property type="entry name" value="MAJOR FACILITATOR SUPERFAMILY (MFS) PROFILE DOMAIN-CONTAINING PROTEIN"/>
    <property type="match status" value="1"/>
</dbReference>
<feature type="transmembrane region" description="Helical" evidence="4">
    <location>
        <begin position="173"/>
        <end position="189"/>
    </location>
</feature>
<proteinExistence type="predicted"/>
<dbReference type="Proteomes" id="UP000078224">
    <property type="component" value="Unassembled WGS sequence"/>
</dbReference>
<dbReference type="RefSeq" id="WP_068907189.1">
    <property type="nucleotide sequence ID" value="NZ_LXEW01000008.1"/>
</dbReference>
<organism evidence="6 7">
    <name type="scientific">Providencia heimbachae ATCC 35613</name>
    <dbReference type="NCBI Taxonomy" id="1354272"/>
    <lineage>
        <taxon>Bacteria</taxon>
        <taxon>Pseudomonadati</taxon>
        <taxon>Pseudomonadota</taxon>
        <taxon>Gammaproteobacteria</taxon>
        <taxon>Enterobacterales</taxon>
        <taxon>Morganellaceae</taxon>
        <taxon>Providencia</taxon>
    </lineage>
</organism>